<dbReference type="GO" id="GO:0005737">
    <property type="term" value="C:cytoplasm"/>
    <property type="evidence" value="ECO:0007669"/>
    <property type="project" value="TreeGrafter"/>
</dbReference>
<evidence type="ECO:0000256" key="1">
    <source>
        <dbReference type="ARBA" id="ARBA00007174"/>
    </source>
</evidence>
<keyword evidence="3" id="KW-0862">Zinc</keyword>
<comment type="function">
    <text evidence="3">Catalyzes the reduction of methionine sulfoxide (MetSO) to methionine in proteins. Plays a protective role against oxidative stress by restoring activity to proteins that have been inactivated by methionine oxidation. MSRB family specifically reduces the MetSO R-enantiomer.</text>
</comment>
<keyword evidence="3" id="KW-0479">Metal-binding</keyword>
<dbReference type="PROSITE" id="PS51790">
    <property type="entry name" value="MSRB"/>
    <property type="match status" value="1"/>
</dbReference>
<dbReference type="GO" id="GO:0006979">
    <property type="term" value="P:response to oxidative stress"/>
    <property type="evidence" value="ECO:0007669"/>
    <property type="project" value="InterPro"/>
</dbReference>
<dbReference type="InterPro" id="IPR002579">
    <property type="entry name" value="Met_Sox_Rdtase_MsrB_dom"/>
</dbReference>
<evidence type="ECO:0000313" key="6">
    <source>
        <dbReference type="Proteomes" id="UP000075714"/>
    </source>
</evidence>
<dbReference type="AlphaFoldDB" id="A0A150H076"/>
<comment type="catalytic activity">
    <reaction evidence="3">
        <text>L-methionyl-[protein] + [thioredoxin]-disulfide + H2O = L-methionyl-(R)-S-oxide-[protein] + [thioredoxin]-dithiol</text>
        <dbReference type="Rhea" id="RHEA:24164"/>
        <dbReference type="Rhea" id="RHEA-COMP:10698"/>
        <dbReference type="Rhea" id="RHEA-COMP:10700"/>
        <dbReference type="Rhea" id="RHEA-COMP:12313"/>
        <dbReference type="Rhea" id="RHEA-COMP:12314"/>
        <dbReference type="ChEBI" id="CHEBI:15377"/>
        <dbReference type="ChEBI" id="CHEBI:16044"/>
        <dbReference type="ChEBI" id="CHEBI:29950"/>
        <dbReference type="ChEBI" id="CHEBI:45764"/>
        <dbReference type="ChEBI" id="CHEBI:50058"/>
        <dbReference type="EC" id="1.8.4.12"/>
    </reaction>
</comment>
<reference evidence="6" key="1">
    <citation type="journal article" date="2016" name="Nat. Commun.">
        <title>The Gonium pectorale genome demonstrates co-option of cell cycle regulation during the evolution of multicellularity.</title>
        <authorList>
            <person name="Hanschen E.R."/>
            <person name="Marriage T.N."/>
            <person name="Ferris P.J."/>
            <person name="Hamaji T."/>
            <person name="Toyoda A."/>
            <person name="Fujiyama A."/>
            <person name="Neme R."/>
            <person name="Noguchi H."/>
            <person name="Minakuchi Y."/>
            <person name="Suzuki M."/>
            <person name="Kawai-Toyooka H."/>
            <person name="Smith D.R."/>
            <person name="Sparks H."/>
            <person name="Anderson J."/>
            <person name="Bakaric R."/>
            <person name="Luria V."/>
            <person name="Karger A."/>
            <person name="Kirschner M.W."/>
            <person name="Durand P.M."/>
            <person name="Michod R.E."/>
            <person name="Nozaki H."/>
            <person name="Olson B.J."/>
        </authorList>
    </citation>
    <scope>NUCLEOTIDE SEQUENCE [LARGE SCALE GENOMIC DNA]</scope>
    <source>
        <strain evidence="6">NIES-2863</strain>
    </source>
</reference>
<dbReference type="GO" id="GO:0046872">
    <property type="term" value="F:metal ion binding"/>
    <property type="evidence" value="ECO:0007669"/>
    <property type="project" value="UniProtKB-KW"/>
</dbReference>
<gene>
    <name evidence="5" type="ORF">GPECTOR_3g415</name>
</gene>
<proteinExistence type="inferred from homology"/>
<comment type="cofactor">
    <cofactor evidence="3">
        <name>Zn(2+)</name>
        <dbReference type="ChEBI" id="CHEBI:29105"/>
    </cofactor>
    <text evidence="3">Binds 1 zinc ion per subunit.</text>
</comment>
<evidence type="ECO:0000259" key="4">
    <source>
        <dbReference type="PROSITE" id="PS51790"/>
    </source>
</evidence>
<dbReference type="InterPro" id="IPR011057">
    <property type="entry name" value="Mss4-like_sf"/>
</dbReference>
<dbReference type="SUPFAM" id="SSF51316">
    <property type="entry name" value="Mss4-like"/>
    <property type="match status" value="1"/>
</dbReference>
<dbReference type="PANTHER" id="PTHR10173:SF57">
    <property type="entry name" value="PEPTIDE-METHIONINE (R)-S-OXIDE REDUCTASE"/>
    <property type="match status" value="1"/>
</dbReference>
<evidence type="ECO:0000313" key="5">
    <source>
        <dbReference type="EMBL" id="KXZ55278.1"/>
    </source>
</evidence>
<name>A0A150H076_GONPE</name>
<keyword evidence="2 3" id="KW-0560">Oxidoreductase</keyword>
<accession>A0A150H076</accession>
<dbReference type="GO" id="GO:0030091">
    <property type="term" value="P:protein repair"/>
    <property type="evidence" value="ECO:0007669"/>
    <property type="project" value="InterPro"/>
</dbReference>
<dbReference type="NCBIfam" id="TIGR00357">
    <property type="entry name" value="peptide-methionine (R)-S-oxide reductase MsrB"/>
    <property type="match status" value="1"/>
</dbReference>
<dbReference type="GO" id="GO:0033743">
    <property type="term" value="F:peptide-methionine (R)-S-oxide reductase activity"/>
    <property type="evidence" value="ECO:0007669"/>
    <property type="project" value="UniProtKB-EC"/>
</dbReference>
<dbReference type="InterPro" id="IPR028427">
    <property type="entry name" value="Met_Sox_Rdtase_MsrB"/>
</dbReference>
<dbReference type="Gene3D" id="2.170.150.20">
    <property type="entry name" value="Peptide methionine sulfoxide reductase"/>
    <property type="match status" value="1"/>
</dbReference>
<organism evidence="5 6">
    <name type="scientific">Gonium pectorale</name>
    <name type="common">Green alga</name>
    <dbReference type="NCBI Taxonomy" id="33097"/>
    <lineage>
        <taxon>Eukaryota</taxon>
        <taxon>Viridiplantae</taxon>
        <taxon>Chlorophyta</taxon>
        <taxon>core chlorophytes</taxon>
        <taxon>Chlorophyceae</taxon>
        <taxon>CS clade</taxon>
        <taxon>Chlamydomonadales</taxon>
        <taxon>Volvocaceae</taxon>
        <taxon>Gonium</taxon>
    </lineage>
</organism>
<protein>
    <recommendedName>
        <fullName evidence="3">Peptide-methionine (R)-S-oxide reductase</fullName>
        <ecNumber evidence="3">1.8.4.12</ecNumber>
    </recommendedName>
</protein>
<evidence type="ECO:0000256" key="3">
    <source>
        <dbReference type="RuleBase" id="RU365044"/>
    </source>
</evidence>
<comment type="similarity">
    <text evidence="1 3">Belongs to the MsrB Met sulfoxide reductase family.</text>
</comment>
<dbReference type="Proteomes" id="UP000075714">
    <property type="component" value="Unassembled WGS sequence"/>
</dbReference>
<feature type="domain" description="MsrB" evidence="4">
    <location>
        <begin position="82"/>
        <end position="204"/>
    </location>
</feature>
<keyword evidence="6" id="KW-1185">Reference proteome</keyword>
<dbReference type="PANTHER" id="PTHR10173">
    <property type="entry name" value="METHIONINE SULFOXIDE REDUCTASE"/>
    <property type="match status" value="1"/>
</dbReference>
<dbReference type="EMBL" id="LSYV01000004">
    <property type="protein sequence ID" value="KXZ55278.1"/>
    <property type="molecule type" value="Genomic_DNA"/>
</dbReference>
<dbReference type="EC" id="1.8.4.12" evidence="3"/>
<dbReference type="Pfam" id="PF01641">
    <property type="entry name" value="SelR"/>
    <property type="match status" value="1"/>
</dbReference>
<evidence type="ECO:0000256" key="2">
    <source>
        <dbReference type="ARBA" id="ARBA00023002"/>
    </source>
</evidence>
<sequence>MQTLLGARSSMRPLFGQRSSARAVHASAHAGASDYRPIARRVFIGAGLATTLISLPSGPSRADAGTSGIDVEHRLGEVRFTEEEWKAKLGPEAYQVLRREATERRWTSKLNYEKRPGEFKCAGCGAPLFNASTKYESGSGWPSFYQPLPGAVTEVPDYSVLFMPRTEVRCRRCQGHLGHVFDDGPAPTGLRYCMNGLALAFEPSAEEPAAGKA</sequence>
<comment type="caution">
    <text evidence="5">The sequence shown here is derived from an EMBL/GenBank/DDBJ whole genome shotgun (WGS) entry which is preliminary data.</text>
</comment>
<dbReference type="OrthoDB" id="44061at2759"/>
<dbReference type="STRING" id="33097.A0A150H076"/>